<dbReference type="PANTHER" id="PTHR43433">
    <property type="entry name" value="HYDROLASE, ALPHA/BETA FOLD FAMILY PROTEIN"/>
    <property type="match status" value="1"/>
</dbReference>
<evidence type="ECO:0000259" key="2">
    <source>
        <dbReference type="Pfam" id="PF00561"/>
    </source>
</evidence>
<accession>D3F719</accession>
<reference evidence="4" key="2">
    <citation type="submission" date="2010-01" db="EMBL/GenBank/DDBJ databases">
        <title>The complete genome of Conexibacter woesei DSM 14684.</title>
        <authorList>
            <consortium name="US DOE Joint Genome Institute (JGI-PGF)"/>
            <person name="Lucas S."/>
            <person name="Copeland A."/>
            <person name="Lapidus A."/>
            <person name="Glavina del Rio T."/>
            <person name="Dalin E."/>
            <person name="Tice H."/>
            <person name="Bruce D."/>
            <person name="Goodwin L."/>
            <person name="Pitluck S."/>
            <person name="Kyrpides N."/>
            <person name="Mavromatis K."/>
            <person name="Ivanova N."/>
            <person name="Mikhailova N."/>
            <person name="Chertkov O."/>
            <person name="Brettin T."/>
            <person name="Detter J.C."/>
            <person name="Han C."/>
            <person name="Larimer F."/>
            <person name="Land M."/>
            <person name="Hauser L."/>
            <person name="Markowitz V."/>
            <person name="Cheng J.-F."/>
            <person name="Hugenholtz P."/>
            <person name="Woyke T."/>
            <person name="Wu D."/>
            <person name="Pukall R."/>
            <person name="Steenblock K."/>
            <person name="Schneider S."/>
            <person name="Klenk H.-P."/>
            <person name="Eisen J.A."/>
        </authorList>
    </citation>
    <scope>NUCLEOTIDE SEQUENCE [LARGE SCALE GENOMIC DNA]</scope>
    <source>
        <strain evidence="4">DSM 14684 / CIP 108061 / JCM 11494 / NBRC 100937 / ID131577</strain>
    </source>
</reference>
<dbReference type="ESTHER" id="conwi-d3f719">
    <property type="family name" value="Aclacinomycin-methylesterase_RdmC"/>
</dbReference>
<dbReference type="OrthoDB" id="8957634at2"/>
<evidence type="ECO:0000313" key="4">
    <source>
        <dbReference type="Proteomes" id="UP000008229"/>
    </source>
</evidence>
<organism evidence="3 4">
    <name type="scientific">Conexibacter woesei (strain DSM 14684 / CCUG 47730 / CIP 108061 / JCM 11494 / NBRC 100937 / ID131577)</name>
    <dbReference type="NCBI Taxonomy" id="469383"/>
    <lineage>
        <taxon>Bacteria</taxon>
        <taxon>Bacillati</taxon>
        <taxon>Actinomycetota</taxon>
        <taxon>Thermoleophilia</taxon>
        <taxon>Solirubrobacterales</taxon>
        <taxon>Conexibacteraceae</taxon>
        <taxon>Conexibacter</taxon>
    </lineage>
</organism>
<dbReference type="InterPro" id="IPR029058">
    <property type="entry name" value="AB_hydrolase_fold"/>
</dbReference>
<dbReference type="PANTHER" id="PTHR43433:SF5">
    <property type="entry name" value="AB HYDROLASE-1 DOMAIN-CONTAINING PROTEIN"/>
    <property type="match status" value="1"/>
</dbReference>
<keyword evidence="4" id="KW-1185">Reference proteome</keyword>
<feature type="region of interest" description="Disordered" evidence="1">
    <location>
        <begin position="322"/>
        <end position="355"/>
    </location>
</feature>
<dbReference type="Gene3D" id="3.40.50.1820">
    <property type="entry name" value="alpha/beta hydrolase"/>
    <property type="match status" value="1"/>
</dbReference>
<dbReference type="Pfam" id="PF00561">
    <property type="entry name" value="Abhydrolase_1"/>
    <property type="match status" value="1"/>
</dbReference>
<dbReference type="GO" id="GO:0004806">
    <property type="term" value="F:triacylglycerol lipase activity"/>
    <property type="evidence" value="ECO:0007669"/>
    <property type="project" value="TreeGrafter"/>
</dbReference>
<gene>
    <name evidence="3" type="ordered locus">Cwoe_0354</name>
</gene>
<keyword evidence="3" id="KW-0378">Hydrolase</keyword>
<evidence type="ECO:0000256" key="1">
    <source>
        <dbReference type="SAM" id="MobiDB-lite"/>
    </source>
</evidence>
<dbReference type="EMBL" id="CP001854">
    <property type="protein sequence ID" value="ADB48790.1"/>
    <property type="molecule type" value="Genomic_DNA"/>
</dbReference>
<dbReference type="KEGG" id="cwo:Cwoe_0354"/>
<feature type="domain" description="AB hydrolase-1" evidence="2">
    <location>
        <begin position="44"/>
        <end position="289"/>
    </location>
</feature>
<protein>
    <submittedName>
        <fullName evidence="3">Alpha/beta hydrolase fold protein</fullName>
    </submittedName>
</protein>
<evidence type="ECO:0000313" key="3">
    <source>
        <dbReference type="EMBL" id="ADB48790.1"/>
    </source>
</evidence>
<dbReference type="eggNOG" id="COG2267">
    <property type="taxonomic scope" value="Bacteria"/>
</dbReference>
<dbReference type="HOGENOM" id="CLU_020336_0_1_11"/>
<name>D3F719_CONWI</name>
<dbReference type="PRINTS" id="PR00111">
    <property type="entry name" value="ABHYDROLASE"/>
</dbReference>
<dbReference type="STRING" id="469383.Cwoe_0354"/>
<dbReference type="SUPFAM" id="SSF53474">
    <property type="entry name" value="alpha/beta-Hydrolases"/>
    <property type="match status" value="1"/>
</dbReference>
<dbReference type="GO" id="GO:0046503">
    <property type="term" value="P:glycerolipid catabolic process"/>
    <property type="evidence" value="ECO:0007669"/>
    <property type="project" value="TreeGrafter"/>
</dbReference>
<reference evidence="3 4" key="1">
    <citation type="journal article" date="2010" name="Stand. Genomic Sci.">
        <title>Complete genome sequence of Conexibacter woesei type strain (ID131577).</title>
        <authorList>
            <person name="Pukall R."/>
            <person name="Lapidus A."/>
            <person name="Glavina Del Rio T."/>
            <person name="Copeland A."/>
            <person name="Tice H."/>
            <person name="Cheng J.-F."/>
            <person name="Lucas S."/>
            <person name="Chen F."/>
            <person name="Nolan M."/>
            <person name="Bruce D."/>
            <person name="Goodwin L."/>
            <person name="Pitluck S."/>
            <person name="Mavromatis K."/>
            <person name="Ivanova N."/>
            <person name="Ovchinnikova G."/>
            <person name="Pati A."/>
            <person name="Chen A."/>
            <person name="Palaniappan K."/>
            <person name="Land M."/>
            <person name="Hauser L."/>
            <person name="Chang Y.-J."/>
            <person name="Jeffries C.D."/>
            <person name="Chain P."/>
            <person name="Meincke L."/>
            <person name="Sims D."/>
            <person name="Brettin T."/>
            <person name="Detter J.C."/>
            <person name="Rohde M."/>
            <person name="Goeker M."/>
            <person name="Bristow J."/>
            <person name="Eisen J.A."/>
            <person name="Markowitz V."/>
            <person name="Kyrpides N.C."/>
            <person name="Klenk H.-P."/>
            <person name="Hugenholtz P."/>
        </authorList>
    </citation>
    <scope>NUCLEOTIDE SEQUENCE [LARGE SCALE GENOMIC DNA]</scope>
    <source>
        <strain evidence="4">DSM 14684 / CIP 108061 / JCM 11494 / NBRC 100937 / ID131577</strain>
    </source>
</reference>
<dbReference type="AlphaFoldDB" id="D3F719"/>
<proteinExistence type="predicted"/>
<dbReference type="Proteomes" id="UP000008229">
    <property type="component" value="Chromosome"/>
</dbReference>
<dbReference type="InterPro" id="IPR000073">
    <property type="entry name" value="AB_hydrolase_1"/>
</dbReference>
<sequence>MSGGGVSDDRRGVSDAPARAERIVEVGRGMALCCETFGAPEHDPLLLISGLGQQLLAWPAELCEQLAARDLHVIRFDNRDVGRSTRANVRPPTPLRFATRRFERGQYTLADMAQDTAGLLDALELGAVHVAGRSMGGMIGQTLAARQPHRVRSLTSIMSTTGARRIGRPAPSTWRLMLGRPSAERDVSIERSVVLWRHIGSHGFPFDEPAVRALAGEAWDRGHDPAGVARQLAAIVKSGDRTAEVRAIAAPTLVVHGDRDRMVHPTGGAATAAAIRGARHETIAGMGHDLPRGAWPRLVDLIAGQVARGGGATVQAAADASGGSAVGGAATEGAATDGATTDGAATDAVSAAPAR</sequence>
<dbReference type="RefSeq" id="WP_012931843.1">
    <property type="nucleotide sequence ID" value="NC_013739.1"/>
</dbReference>
<dbReference type="InterPro" id="IPR050471">
    <property type="entry name" value="AB_hydrolase"/>
</dbReference>